<protein>
    <submittedName>
        <fullName evidence="1">Uncharacterized protein</fullName>
    </submittedName>
</protein>
<gene>
    <name evidence="1" type="ORF">RHMOL_Rhmol06G0186700</name>
</gene>
<reference evidence="1" key="1">
    <citation type="submission" date="2022-02" db="EMBL/GenBank/DDBJ databases">
        <title>Plant Genome Project.</title>
        <authorList>
            <person name="Zhang R.-G."/>
        </authorList>
    </citation>
    <scope>NUCLEOTIDE SEQUENCE</scope>
    <source>
        <strain evidence="1">AT1</strain>
    </source>
</reference>
<evidence type="ECO:0000313" key="1">
    <source>
        <dbReference type="EMBL" id="KAI8551449.1"/>
    </source>
</evidence>
<keyword evidence="2" id="KW-1185">Reference proteome</keyword>
<sequence length="177" mass="20135">MGRFRRYCNTPQTMADFKSRYKIPDNIATELALVDAVRESPGNDTLHILIVAVIEGGVRFPLAPLLRQVLAFYRLSPMQVSANFFCVVMGINTLNQMLGTSLGLHDIHHLYSISRTKDALTYYLKSRDSRRRLVLELPDSARGDDDDFLIVTGNFVPRNEDGRVIGFHMPHRFCTPH</sequence>
<accession>A0ACC0NEW7</accession>
<dbReference type="EMBL" id="CM046393">
    <property type="protein sequence ID" value="KAI8551449.1"/>
    <property type="molecule type" value="Genomic_DNA"/>
</dbReference>
<organism evidence="1 2">
    <name type="scientific">Rhododendron molle</name>
    <name type="common">Chinese azalea</name>
    <name type="synonym">Azalea mollis</name>
    <dbReference type="NCBI Taxonomy" id="49168"/>
    <lineage>
        <taxon>Eukaryota</taxon>
        <taxon>Viridiplantae</taxon>
        <taxon>Streptophyta</taxon>
        <taxon>Embryophyta</taxon>
        <taxon>Tracheophyta</taxon>
        <taxon>Spermatophyta</taxon>
        <taxon>Magnoliopsida</taxon>
        <taxon>eudicotyledons</taxon>
        <taxon>Gunneridae</taxon>
        <taxon>Pentapetalae</taxon>
        <taxon>asterids</taxon>
        <taxon>Ericales</taxon>
        <taxon>Ericaceae</taxon>
        <taxon>Ericoideae</taxon>
        <taxon>Rhodoreae</taxon>
        <taxon>Rhododendron</taxon>
    </lineage>
</organism>
<dbReference type="Proteomes" id="UP001062846">
    <property type="component" value="Chromosome 6"/>
</dbReference>
<proteinExistence type="predicted"/>
<comment type="caution">
    <text evidence="1">The sequence shown here is derived from an EMBL/GenBank/DDBJ whole genome shotgun (WGS) entry which is preliminary data.</text>
</comment>
<name>A0ACC0NEW7_RHOML</name>
<evidence type="ECO:0000313" key="2">
    <source>
        <dbReference type="Proteomes" id="UP001062846"/>
    </source>
</evidence>